<dbReference type="AlphaFoldDB" id="A0A0N0NQM0"/>
<name>A0A0N0NQM0_9EURO</name>
<keyword evidence="2" id="KW-0472">Membrane</keyword>
<keyword evidence="2" id="KW-1133">Transmembrane helix</keyword>
<evidence type="ECO:0000313" key="4">
    <source>
        <dbReference type="Proteomes" id="UP000038010"/>
    </source>
</evidence>
<feature type="compositionally biased region" description="Polar residues" evidence="1">
    <location>
        <begin position="164"/>
        <end position="177"/>
    </location>
</feature>
<accession>A0A0N0NQM0</accession>
<proteinExistence type="predicted"/>
<evidence type="ECO:0000256" key="2">
    <source>
        <dbReference type="SAM" id="Phobius"/>
    </source>
</evidence>
<dbReference type="STRING" id="1664694.A0A0N0NQM0"/>
<feature type="transmembrane region" description="Helical" evidence="2">
    <location>
        <begin position="17"/>
        <end position="38"/>
    </location>
</feature>
<feature type="compositionally biased region" description="Low complexity" evidence="1">
    <location>
        <begin position="435"/>
        <end position="450"/>
    </location>
</feature>
<sequence>MAIADVLFLPWPSWAKLGFVLGGLLVIVGCIAGVVKVMKWRKMLRLEKATSAQAERGEMTTSVGVLVGRPFGVRALDEDSSIEGVWNAHTSTPLHGPSRNSSPLLQPLRKSKRPKRDISTSSIPTIDLGEPSSAQATVPMAPRPPHDEPAESPEAHPARRKKTNSITINYSGPSSRARSAAVGAEAEKQTLLTETSYTTAPSQYSSSADGSTTKMRVRVSPKRDSGLRKFVIGGRSHTVASKAVPPVDHTDVIRRMEAHRRLHSAESGQLTPRLRPKSEDNATVVTDYCACDEDSSSSGYRTKPKTVSQTSIQSRAGIIEGRAPTKLPPSAWTRRTRELLDESMMRQVSVATTVDTAPSLCSDTTYSTAVPNIELGPIENKHARKVNDGFEILPAGTFSKEPEVNVLSVWPDVLIGTDDSHRKGKRLKKHKRATSNNSQASRSSSESQRSGRFALMHAVY</sequence>
<protein>
    <submittedName>
        <fullName evidence="3">Uncharacterized protein</fullName>
    </submittedName>
</protein>
<reference evidence="3 4" key="1">
    <citation type="submission" date="2015-06" db="EMBL/GenBank/DDBJ databases">
        <title>Draft genome of the ant-associated black yeast Phialophora attae CBS 131958.</title>
        <authorList>
            <person name="Moreno L.F."/>
            <person name="Stielow B.J."/>
            <person name="de Hoog S."/>
            <person name="Vicente V.A."/>
            <person name="Weiss V.A."/>
            <person name="de Vries M."/>
            <person name="Cruz L.M."/>
            <person name="Souza E.M."/>
        </authorList>
    </citation>
    <scope>NUCLEOTIDE SEQUENCE [LARGE SCALE GENOMIC DNA]</scope>
    <source>
        <strain evidence="3 4">CBS 131958</strain>
    </source>
</reference>
<feature type="region of interest" description="Disordered" evidence="1">
    <location>
        <begin position="87"/>
        <end position="222"/>
    </location>
</feature>
<dbReference type="VEuPathDB" id="FungiDB:AB675_6441"/>
<feature type="compositionally biased region" description="Polar residues" evidence="1">
    <location>
        <begin position="88"/>
        <end position="104"/>
    </location>
</feature>
<dbReference type="EMBL" id="LFJN01000004">
    <property type="protein sequence ID" value="KPI43859.1"/>
    <property type="molecule type" value="Genomic_DNA"/>
</dbReference>
<organism evidence="3 4">
    <name type="scientific">Cyphellophora attinorum</name>
    <dbReference type="NCBI Taxonomy" id="1664694"/>
    <lineage>
        <taxon>Eukaryota</taxon>
        <taxon>Fungi</taxon>
        <taxon>Dikarya</taxon>
        <taxon>Ascomycota</taxon>
        <taxon>Pezizomycotina</taxon>
        <taxon>Eurotiomycetes</taxon>
        <taxon>Chaetothyriomycetidae</taxon>
        <taxon>Chaetothyriales</taxon>
        <taxon>Cyphellophoraceae</taxon>
        <taxon>Cyphellophora</taxon>
    </lineage>
</organism>
<comment type="caution">
    <text evidence="3">The sequence shown here is derived from an EMBL/GenBank/DDBJ whole genome shotgun (WGS) entry which is preliminary data.</text>
</comment>
<feature type="compositionally biased region" description="Basic and acidic residues" evidence="1">
    <location>
        <begin position="144"/>
        <end position="157"/>
    </location>
</feature>
<feature type="region of interest" description="Disordered" evidence="1">
    <location>
        <begin position="419"/>
        <end position="450"/>
    </location>
</feature>
<feature type="compositionally biased region" description="Basic residues" evidence="1">
    <location>
        <begin position="422"/>
        <end position="433"/>
    </location>
</feature>
<keyword evidence="4" id="KW-1185">Reference proteome</keyword>
<evidence type="ECO:0000313" key="3">
    <source>
        <dbReference type="EMBL" id="KPI43859.1"/>
    </source>
</evidence>
<evidence type="ECO:0000256" key="1">
    <source>
        <dbReference type="SAM" id="MobiDB-lite"/>
    </source>
</evidence>
<dbReference type="RefSeq" id="XP_018003822.1">
    <property type="nucleotide sequence ID" value="XM_018146734.1"/>
</dbReference>
<dbReference type="OrthoDB" id="5426165at2759"/>
<keyword evidence="2" id="KW-0812">Transmembrane</keyword>
<dbReference type="Proteomes" id="UP000038010">
    <property type="component" value="Unassembled WGS sequence"/>
</dbReference>
<feature type="compositionally biased region" description="Polar residues" evidence="1">
    <location>
        <begin position="190"/>
        <end position="214"/>
    </location>
</feature>
<dbReference type="GeneID" id="28738614"/>
<gene>
    <name evidence="3" type="ORF">AB675_6441</name>
</gene>